<gene>
    <name evidence="2" type="primary">LOC103255552</name>
</gene>
<keyword evidence="1" id="KW-1185">Reference proteome</keyword>
<evidence type="ECO:0000313" key="1">
    <source>
        <dbReference type="Proteomes" id="UP000189704"/>
    </source>
</evidence>
<reference evidence="2" key="1">
    <citation type="submission" date="2025-08" db="UniProtKB">
        <authorList>
            <consortium name="RefSeq"/>
        </authorList>
    </citation>
    <scope>IDENTIFICATION</scope>
</reference>
<proteinExistence type="predicted"/>
<dbReference type="Proteomes" id="UP000189704">
    <property type="component" value="Unplaced"/>
</dbReference>
<sequence length="100" mass="11333">MAAPVPRVLSRLSRALGWWSRQPVLVTQSTVVVPVRTKKRFTPPTYEPKYKTEKEFIEHARKAGLVIPPEHLERPIHLACTANIFDAYVPPEGDARMSSL</sequence>
<dbReference type="KEGG" id="csyr:103255552"/>
<dbReference type="AlphaFoldDB" id="A0A3Q0DRX2"/>
<dbReference type="OrthoDB" id="19619at2759"/>
<organism evidence="1 2">
    <name type="scientific">Carlito syrichta</name>
    <name type="common">Philippine tarsier</name>
    <name type="synonym">Tarsius syrichta</name>
    <dbReference type="NCBI Taxonomy" id="1868482"/>
    <lineage>
        <taxon>Eukaryota</taxon>
        <taxon>Metazoa</taxon>
        <taxon>Chordata</taxon>
        <taxon>Craniata</taxon>
        <taxon>Vertebrata</taxon>
        <taxon>Euteleostomi</taxon>
        <taxon>Mammalia</taxon>
        <taxon>Eutheria</taxon>
        <taxon>Euarchontoglires</taxon>
        <taxon>Primates</taxon>
        <taxon>Haplorrhini</taxon>
        <taxon>Tarsiiformes</taxon>
        <taxon>Tarsiidae</taxon>
        <taxon>Carlito</taxon>
    </lineage>
</organism>
<protein>
    <submittedName>
        <fullName evidence="2">39S ribosomal protein L45, mitochondrial-like</fullName>
    </submittedName>
</protein>
<dbReference type="GeneID" id="103255552"/>
<feature type="non-terminal residue" evidence="2">
    <location>
        <position position="100"/>
    </location>
</feature>
<accession>A0A3Q0DRX2</accession>
<evidence type="ECO:0000313" key="2">
    <source>
        <dbReference type="RefSeq" id="XP_021565861.1"/>
    </source>
</evidence>
<name>A0A3Q0DRX2_CARSF</name>
<dbReference type="RefSeq" id="XP_021565861.1">
    <property type="nucleotide sequence ID" value="XM_021710186.1"/>
</dbReference>